<evidence type="ECO:0000313" key="4">
    <source>
        <dbReference type="EMBL" id="MCW8087353.1"/>
    </source>
</evidence>
<keyword evidence="1" id="KW-1133">Transmembrane helix</keyword>
<dbReference type="InterPro" id="IPR058982">
    <property type="entry name" value="Beta-barrel_AprE"/>
</dbReference>
<dbReference type="PRINTS" id="PR01490">
    <property type="entry name" value="RTXTOXIND"/>
</dbReference>
<name>A0ABT3NZJ2_9PROT</name>
<organism evidence="4 5">
    <name type="scientific">Sabulicella glaciei</name>
    <dbReference type="NCBI Taxonomy" id="2984948"/>
    <lineage>
        <taxon>Bacteria</taxon>
        <taxon>Pseudomonadati</taxon>
        <taxon>Pseudomonadota</taxon>
        <taxon>Alphaproteobacteria</taxon>
        <taxon>Acetobacterales</taxon>
        <taxon>Acetobacteraceae</taxon>
        <taxon>Sabulicella</taxon>
    </lineage>
</organism>
<dbReference type="PANTHER" id="PTHR30386">
    <property type="entry name" value="MEMBRANE FUSION SUBUNIT OF EMRAB-TOLC MULTIDRUG EFFLUX PUMP"/>
    <property type="match status" value="1"/>
</dbReference>
<feature type="transmembrane region" description="Helical" evidence="1">
    <location>
        <begin position="55"/>
        <end position="77"/>
    </location>
</feature>
<dbReference type="Proteomes" id="UP001526430">
    <property type="component" value="Unassembled WGS sequence"/>
</dbReference>
<dbReference type="EMBL" id="JAPFQI010000016">
    <property type="protein sequence ID" value="MCW8087353.1"/>
    <property type="molecule type" value="Genomic_DNA"/>
</dbReference>
<dbReference type="RefSeq" id="WP_301591542.1">
    <property type="nucleotide sequence ID" value="NZ_JAPFQI010000016.1"/>
</dbReference>
<dbReference type="SUPFAM" id="SSF111369">
    <property type="entry name" value="HlyD-like secretion proteins"/>
    <property type="match status" value="1"/>
</dbReference>
<evidence type="ECO:0000259" key="2">
    <source>
        <dbReference type="Pfam" id="PF25973"/>
    </source>
</evidence>
<evidence type="ECO:0000313" key="5">
    <source>
        <dbReference type="Proteomes" id="UP001526430"/>
    </source>
</evidence>
<proteinExistence type="predicted"/>
<keyword evidence="5" id="KW-1185">Reference proteome</keyword>
<sequence>MRIGRDVAISRARMNQPVDPPAPQRALFRSEALAFQRDRRQWGEVALLQPVSTSILVWGALAALVLIIAFLFIAPYARKETVAGYLAPTTGTARIHALQSGIVSAVHVEEGQLVREGQPLLSVTTPQVSADGRDVNAAVLDALNRQRDVLARQIAAEGERDLSERARLTALIRGSETETTHIEGQVTTQRERIRLAEEFVAAATRLNPRGYVSDLDLRRREENLFEQRQNLDALRLQLAARRNQITEQRFTLEQLPIAVADRIRILEGELSATDQRIAEIGGRRAYEIRAPIAGRVSTLQATVGRPADPRQLQLTIVPEGSLLQAELFVPTRAAGFVRQGQRVRILYDAFPYQNFGTYGGRVIRISHTVLTSADITVPVQLDEPVYRVTVELERPDVDAYGNRIPLQPDMLLRADIILDSRTLVSWLVNPLLGAGARALQP</sequence>
<feature type="domain" description="AprE-like beta-barrel" evidence="3">
    <location>
        <begin position="325"/>
        <end position="417"/>
    </location>
</feature>
<keyword evidence="1" id="KW-0812">Transmembrane</keyword>
<dbReference type="Pfam" id="PF25973">
    <property type="entry name" value="BSH_CzcB"/>
    <property type="match status" value="1"/>
</dbReference>
<gene>
    <name evidence="4" type="ORF">OF850_17110</name>
</gene>
<dbReference type="InterPro" id="IPR058647">
    <property type="entry name" value="BSH_CzcB-like"/>
</dbReference>
<dbReference type="Gene3D" id="2.40.30.170">
    <property type="match status" value="1"/>
</dbReference>
<feature type="domain" description="CzcB-like barrel-sandwich hybrid" evidence="2">
    <location>
        <begin position="92"/>
        <end position="305"/>
    </location>
</feature>
<accession>A0ABT3NZJ2</accession>
<comment type="caution">
    <text evidence="4">The sequence shown here is derived from an EMBL/GenBank/DDBJ whole genome shotgun (WGS) entry which is preliminary data.</text>
</comment>
<evidence type="ECO:0000259" key="3">
    <source>
        <dbReference type="Pfam" id="PF26002"/>
    </source>
</evidence>
<dbReference type="InterPro" id="IPR050739">
    <property type="entry name" value="MFP"/>
</dbReference>
<evidence type="ECO:0000256" key="1">
    <source>
        <dbReference type="SAM" id="Phobius"/>
    </source>
</evidence>
<dbReference type="Pfam" id="PF26002">
    <property type="entry name" value="Beta-barrel_AprE"/>
    <property type="match status" value="1"/>
</dbReference>
<dbReference type="PANTHER" id="PTHR30386:SF28">
    <property type="entry name" value="EXPORTED PROTEIN"/>
    <property type="match status" value="1"/>
</dbReference>
<protein>
    <submittedName>
        <fullName evidence="4">HlyD family efflux transporter periplasmic adaptor subunit</fullName>
    </submittedName>
</protein>
<reference evidence="4 5" key="1">
    <citation type="submission" date="2022-10" db="EMBL/GenBank/DDBJ databases">
        <title>Roseococcus glaciei nov., sp. nov., isolated from glacier.</title>
        <authorList>
            <person name="Liu Q."/>
            <person name="Xin Y.-H."/>
        </authorList>
    </citation>
    <scope>NUCLEOTIDE SEQUENCE [LARGE SCALE GENOMIC DNA]</scope>
    <source>
        <strain evidence="4 5">MDT2-1-1</strain>
    </source>
</reference>
<keyword evidence="1" id="KW-0472">Membrane</keyword>